<protein>
    <submittedName>
        <fullName evidence="2">Uncharacterized protein</fullName>
    </submittedName>
</protein>
<name>A0AAD7DXY5_MYCRO</name>
<feature type="compositionally biased region" description="Low complexity" evidence="1">
    <location>
        <begin position="74"/>
        <end position="89"/>
    </location>
</feature>
<organism evidence="2 3">
    <name type="scientific">Mycena rosella</name>
    <name type="common">Pink bonnet</name>
    <name type="synonym">Agaricus rosellus</name>
    <dbReference type="NCBI Taxonomy" id="1033263"/>
    <lineage>
        <taxon>Eukaryota</taxon>
        <taxon>Fungi</taxon>
        <taxon>Dikarya</taxon>
        <taxon>Basidiomycota</taxon>
        <taxon>Agaricomycotina</taxon>
        <taxon>Agaricomycetes</taxon>
        <taxon>Agaricomycetidae</taxon>
        <taxon>Agaricales</taxon>
        <taxon>Marasmiineae</taxon>
        <taxon>Mycenaceae</taxon>
        <taxon>Mycena</taxon>
    </lineage>
</organism>
<reference evidence="2" key="1">
    <citation type="submission" date="2023-03" db="EMBL/GenBank/DDBJ databases">
        <title>Massive genome expansion in bonnet fungi (Mycena s.s.) driven by repeated elements and novel gene families across ecological guilds.</title>
        <authorList>
            <consortium name="Lawrence Berkeley National Laboratory"/>
            <person name="Harder C.B."/>
            <person name="Miyauchi S."/>
            <person name="Viragh M."/>
            <person name="Kuo A."/>
            <person name="Thoen E."/>
            <person name="Andreopoulos B."/>
            <person name="Lu D."/>
            <person name="Skrede I."/>
            <person name="Drula E."/>
            <person name="Henrissat B."/>
            <person name="Morin E."/>
            <person name="Kohler A."/>
            <person name="Barry K."/>
            <person name="LaButti K."/>
            <person name="Morin E."/>
            <person name="Salamov A."/>
            <person name="Lipzen A."/>
            <person name="Mereny Z."/>
            <person name="Hegedus B."/>
            <person name="Baldrian P."/>
            <person name="Stursova M."/>
            <person name="Weitz H."/>
            <person name="Taylor A."/>
            <person name="Grigoriev I.V."/>
            <person name="Nagy L.G."/>
            <person name="Martin F."/>
            <person name="Kauserud H."/>
        </authorList>
    </citation>
    <scope>NUCLEOTIDE SEQUENCE</scope>
    <source>
        <strain evidence="2">CBHHK067</strain>
    </source>
</reference>
<proteinExistence type="predicted"/>
<feature type="region of interest" description="Disordered" evidence="1">
    <location>
        <begin position="37"/>
        <end position="157"/>
    </location>
</feature>
<evidence type="ECO:0000256" key="1">
    <source>
        <dbReference type="SAM" id="MobiDB-lite"/>
    </source>
</evidence>
<dbReference type="Proteomes" id="UP001221757">
    <property type="component" value="Unassembled WGS sequence"/>
</dbReference>
<keyword evidence="3" id="KW-1185">Reference proteome</keyword>
<dbReference type="AlphaFoldDB" id="A0AAD7DXY5"/>
<comment type="caution">
    <text evidence="2">The sequence shown here is derived from an EMBL/GenBank/DDBJ whole genome shotgun (WGS) entry which is preliminary data.</text>
</comment>
<feature type="compositionally biased region" description="Basic and acidic residues" evidence="1">
    <location>
        <begin position="37"/>
        <end position="49"/>
    </location>
</feature>
<evidence type="ECO:0000313" key="2">
    <source>
        <dbReference type="EMBL" id="KAJ7701870.1"/>
    </source>
</evidence>
<feature type="non-terminal residue" evidence="2">
    <location>
        <position position="157"/>
    </location>
</feature>
<accession>A0AAD7DXY5</accession>
<gene>
    <name evidence="2" type="ORF">B0H17DRAFT_1044991</name>
</gene>
<sequence>MNTNVSPSPSALAAVAETQDNSSSVLGAITNAADAVTAEKGKGKGKERLLPAPGRKPRISRSRVIAKLASQRVASSGSGSSSIASSGTARKSLGGARVRSSLGAKVQRGSLGGIKNTHGFGPLGMDAKKRARQSEYYARRKSRAQAEPGPEPDAMQV</sequence>
<dbReference type="EMBL" id="JARKIE010000016">
    <property type="protein sequence ID" value="KAJ7701870.1"/>
    <property type="molecule type" value="Genomic_DNA"/>
</dbReference>
<evidence type="ECO:0000313" key="3">
    <source>
        <dbReference type="Proteomes" id="UP001221757"/>
    </source>
</evidence>